<name>A0A4Z2BDA0_9TELE</name>
<accession>A0A4Z2BDA0</accession>
<protein>
    <submittedName>
        <fullName evidence="1">Uncharacterized protein</fullName>
    </submittedName>
</protein>
<gene>
    <name evidence="1" type="ORF">fugu_004051</name>
</gene>
<sequence>MKNAVFPLTVRMMAYASVNLGPQGVVVTPAYLDIPGEVMDQAAQHCTLTGRYTVLISEVGAGNNVTDELPAFQLQSRKRRCPSVGPERPYCLERDSEFQVSRLLSINGVQDEEQEANLLNRLPVVPVVQASELTVSTRAYWYLNRRKGYTLRERSSMEEIPFLGFDLSKFRFGRIKDGSGQILSRNTCNIRLEN</sequence>
<organism evidence="1 2">
    <name type="scientific">Takifugu bimaculatus</name>
    <dbReference type="NCBI Taxonomy" id="433685"/>
    <lineage>
        <taxon>Eukaryota</taxon>
        <taxon>Metazoa</taxon>
        <taxon>Chordata</taxon>
        <taxon>Craniata</taxon>
        <taxon>Vertebrata</taxon>
        <taxon>Euteleostomi</taxon>
        <taxon>Actinopterygii</taxon>
        <taxon>Neopterygii</taxon>
        <taxon>Teleostei</taxon>
        <taxon>Neoteleostei</taxon>
        <taxon>Acanthomorphata</taxon>
        <taxon>Eupercaria</taxon>
        <taxon>Tetraodontiformes</taxon>
        <taxon>Tetradontoidea</taxon>
        <taxon>Tetraodontidae</taxon>
        <taxon>Takifugu</taxon>
    </lineage>
</organism>
<dbReference type="EMBL" id="SWLE01000017">
    <property type="protein sequence ID" value="TNM89817.1"/>
    <property type="molecule type" value="Genomic_DNA"/>
</dbReference>
<comment type="caution">
    <text evidence="1">The sequence shown here is derived from an EMBL/GenBank/DDBJ whole genome shotgun (WGS) entry which is preliminary data.</text>
</comment>
<evidence type="ECO:0000313" key="1">
    <source>
        <dbReference type="EMBL" id="TNM89817.1"/>
    </source>
</evidence>
<reference evidence="1 2" key="1">
    <citation type="submission" date="2019-04" db="EMBL/GenBank/DDBJ databases">
        <title>The sequence and de novo assembly of Takifugu bimaculatus genome using PacBio and Hi-C technologies.</title>
        <authorList>
            <person name="Xu P."/>
            <person name="Liu B."/>
            <person name="Zhou Z."/>
        </authorList>
    </citation>
    <scope>NUCLEOTIDE SEQUENCE [LARGE SCALE GENOMIC DNA]</scope>
    <source>
        <strain evidence="1">TB-2018</strain>
        <tissue evidence="1">Muscle</tissue>
    </source>
</reference>
<dbReference type="Proteomes" id="UP000516260">
    <property type="component" value="Chromosome 4"/>
</dbReference>
<evidence type="ECO:0000313" key="2">
    <source>
        <dbReference type="Proteomes" id="UP000516260"/>
    </source>
</evidence>
<keyword evidence="2" id="KW-1185">Reference proteome</keyword>
<proteinExistence type="predicted"/>
<dbReference type="AlphaFoldDB" id="A0A4Z2BDA0"/>